<dbReference type="AlphaFoldDB" id="X0ZPP1"/>
<organism evidence="1">
    <name type="scientific">marine sediment metagenome</name>
    <dbReference type="NCBI Taxonomy" id="412755"/>
    <lineage>
        <taxon>unclassified sequences</taxon>
        <taxon>metagenomes</taxon>
        <taxon>ecological metagenomes</taxon>
    </lineage>
</organism>
<comment type="caution">
    <text evidence="1">The sequence shown here is derived from an EMBL/GenBank/DDBJ whole genome shotgun (WGS) entry which is preliminary data.</text>
</comment>
<feature type="non-terminal residue" evidence="1">
    <location>
        <position position="1"/>
    </location>
</feature>
<protein>
    <submittedName>
        <fullName evidence="1">Uncharacterized protein</fullName>
    </submittedName>
</protein>
<name>X0ZPP1_9ZZZZ</name>
<gene>
    <name evidence="1" type="ORF">S01H1_80799</name>
</gene>
<reference evidence="1" key="1">
    <citation type="journal article" date="2014" name="Front. Microbiol.">
        <title>High frequency of phylogenetically diverse reductive dehalogenase-homologous genes in deep subseafloor sedimentary metagenomes.</title>
        <authorList>
            <person name="Kawai M."/>
            <person name="Futagami T."/>
            <person name="Toyoda A."/>
            <person name="Takaki Y."/>
            <person name="Nishi S."/>
            <person name="Hori S."/>
            <person name="Arai W."/>
            <person name="Tsubouchi T."/>
            <person name="Morono Y."/>
            <person name="Uchiyama I."/>
            <person name="Ito T."/>
            <person name="Fujiyama A."/>
            <person name="Inagaki F."/>
            <person name="Takami H."/>
        </authorList>
    </citation>
    <scope>NUCLEOTIDE SEQUENCE</scope>
    <source>
        <strain evidence="1">Expedition CK06-06</strain>
    </source>
</reference>
<accession>X0ZPP1</accession>
<proteinExistence type="predicted"/>
<evidence type="ECO:0000313" key="1">
    <source>
        <dbReference type="EMBL" id="GAG50176.1"/>
    </source>
</evidence>
<sequence length="169" mass="18791">QDLNQVADMVVRRFVGGTGIDIRAIGGQIVIRGPNVRGNPLTAIVQRFRVKSQSNDYLTCRTWNPLVDSGEEGSVNIKVAKPYLLRRTPFDGESITYGEQTIDYSYTSSHERHADDGVDDEDQIIVPAYFVDDEILAVRNMAGGSGIDEIIWEDINNAGRFWAAVAEEE</sequence>
<dbReference type="EMBL" id="BARS01054601">
    <property type="protein sequence ID" value="GAG50176.1"/>
    <property type="molecule type" value="Genomic_DNA"/>
</dbReference>